<dbReference type="Pfam" id="PF13714">
    <property type="entry name" value="PEP_mutase"/>
    <property type="match status" value="1"/>
</dbReference>
<evidence type="ECO:0000313" key="1">
    <source>
        <dbReference type="EMBL" id="MBP2184091.1"/>
    </source>
</evidence>
<comment type="caution">
    <text evidence="1">The sequence shown here is derived from an EMBL/GenBank/DDBJ whole genome shotgun (WGS) entry which is preliminary data.</text>
</comment>
<dbReference type="CDD" id="cd00377">
    <property type="entry name" value="ICL_PEPM"/>
    <property type="match status" value="1"/>
</dbReference>
<accession>A0ABS4PZT7</accession>
<name>A0ABS4PZT7_9PSEU</name>
<dbReference type="Gene3D" id="3.20.20.60">
    <property type="entry name" value="Phosphoenolpyruvate-binding domains"/>
    <property type="match status" value="1"/>
</dbReference>
<proteinExistence type="predicted"/>
<dbReference type="InterPro" id="IPR040442">
    <property type="entry name" value="Pyrv_kinase-like_dom_sf"/>
</dbReference>
<evidence type="ECO:0000313" key="2">
    <source>
        <dbReference type="Proteomes" id="UP000741013"/>
    </source>
</evidence>
<reference evidence="1 2" key="1">
    <citation type="submission" date="2021-03" db="EMBL/GenBank/DDBJ databases">
        <title>Sequencing the genomes of 1000 actinobacteria strains.</title>
        <authorList>
            <person name="Klenk H.-P."/>
        </authorList>
    </citation>
    <scope>NUCLEOTIDE SEQUENCE [LARGE SCALE GENOMIC DNA]</scope>
    <source>
        <strain evidence="1 2">DSM 45510</strain>
    </source>
</reference>
<dbReference type="SUPFAM" id="SSF51621">
    <property type="entry name" value="Phosphoenolpyruvate/pyruvate domain"/>
    <property type="match status" value="1"/>
</dbReference>
<dbReference type="InterPro" id="IPR015813">
    <property type="entry name" value="Pyrv/PenolPyrv_kinase-like_dom"/>
</dbReference>
<dbReference type="PANTHER" id="PTHR42905:SF16">
    <property type="entry name" value="CARBOXYPHOSPHONOENOLPYRUVATE PHOSPHONOMUTASE-LIKE PROTEIN (AFU_ORTHOLOGUE AFUA_5G07230)"/>
    <property type="match status" value="1"/>
</dbReference>
<dbReference type="PANTHER" id="PTHR42905">
    <property type="entry name" value="PHOSPHOENOLPYRUVATE CARBOXYLASE"/>
    <property type="match status" value="1"/>
</dbReference>
<dbReference type="InterPro" id="IPR039556">
    <property type="entry name" value="ICL/PEPM"/>
</dbReference>
<dbReference type="Proteomes" id="UP000741013">
    <property type="component" value="Unassembled WGS sequence"/>
</dbReference>
<sequence>MTDFFALHHAETPLLLPNAWDFTSGAALFDAGFPAIGTTSLGVAAAHGLPDGRGRTRTETVALARSLTRLPGPVTVDIEAGFSEDPGEVADLAAELASFGTAGINLEDSRPTGGLAEPDDHAALVSAVKTRVPGLFVNARIDAHWQTEHPPPLTRVLDRARRYVAAGADGIFVPGLNDSADIAALAGGLPVPLNILYARGLDYRDLGVARVSLGSLLYRAALHTATTLARSIRDGGAAPDDIPGYRDIERFIP</sequence>
<dbReference type="RefSeq" id="WP_209667156.1">
    <property type="nucleotide sequence ID" value="NZ_JAGGMS010000001.1"/>
</dbReference>
<gene>
    <name evidence="1" type="ORF">JOM49_005617</name>
</gene>
<organism evidence="1 2">
    <name type="scientific">Amycolatopsis magusensis</name>
    <dbReference type="NCBI Taxonomy" id="882444"/>
    <lineage>
        <taxon>Bacteria</taxon>
        <taxon>Bacillati</taxon>
        <taxon>Actinomycetota</taxon>
        <taxon>Actinomycetes</taxon>
        <taxon>Pseudonocardiales</taxon>
        <taxon>Pseudonocardiaceae</taxon>
        <taxon>Amycolatopsis</taxon>
    </lineage>
</organism>
<protein>
    <submittedName>
        <fullName evidence="1">2-methylisocitrate lyase-like PEP mutase family enzyme</fullName>
    </submittedName>
</protein>
<dbReference type="EMBL" id="JAGGMS010000001">
    <property type="protein sequence ID" value="MBP2184091.1"/>
    <property type="molecule type" value="Genomic_DNA"/>
</dbReference>
<keyword evidence="2" id="KW-1185">Reference proteome</keyword>